<accession>A0A2W5S4P7</accession>
<dbReference type="EMBL" id="QFPP01000012">
    <property type="protein sequence ID" value="PZQ77707.1"/>
    <property type="molecule type" value="Genomic_DNA"/>
</dbReference>
<proteinExistence type="predicted"/>
<dbReference type="AlphaFoldDB" id="A0A2W5S4P7"/>
<name>A0A2W5S4P7_VARPD</name>
<organism evidence="1 2">
    <name type="scientific">Variovorax paradoxus</name>
    <dbReference type="NCBI Taxonomy" id="34073"/>
    <lineage>
        <taxon>Bacteria</taxon>
        <taxon>Pseudomonadati</taxon>
        <taxon>Pseudomonadota</taxon>
        <taxon>Betaproteobacteria</taxon>
        <taxon>Burkholderiales</taxon>
        <taxon>Comamonadaceae</taxon>
        <taxon>Variovorax</taxon>
    </lineage>
</organism>
<evidence type="ECO:0000313" key="1">
    <source>
        <dbReference type="EMBL" id="PZQ77707.1"/>
    </source>
</evidence>
<dbReference type="Proteomes" id="UP000249135">
    <property type="component" value="Unassembled WGS sequence"/>
</dbReference>
<gene>
    <name evidence="1" type="ORF">DI563_02895</name>
</gene>
<protein>
    <submittedName>
        <fullName evidence="1">Uncharacterized protein</fullName>
    </submittedName>
</protein>
<comment type="caution">
    <text evidence="1">The sequence shown here is derived from an EMBL/GenBank/DDBJ whole genome shotgun (WGS) entry which is preliminary data.</text>
</comment>
<sequence length="124" mass="13661">MRHAIAEWLTDAADEADAVLEVIRAGGLSATLKHPLSGVQVEVNLDRAPGPLATFGILTPTDLLSEQVVDIARRWKRSLPERPNADDVLAVFHGDHRAAWAFIRYQLDAFPDLTQQAAKKLQRG</sequence>
<reference evidence="1 2" key="1">
    <citation type="submission" date="2017-08" db="EMBL/GenBank/DDBJ databases">
        <title>Infants hospitalized years apart are colonized by the same room-sourced microbial strains.</title>
        <authorList>
            <person name="Brooks B."/>
            <person name="Olm M.R."/>
            <person name="Firek B.A."/>
            <person name="Baker R."/>
            <person name="Thomas B.C."/>
            <person name="Morowitz M.J."/>
            <person name="Banfield J.F."/>
        </authorList>
    </citation>
    <scope>NUCLEOTIDE SEQUENCE [LARGE SCALE GENOMIC DNA]</scope>
    <source>
        <strain evidence="1">S2_005_003_R2_41</strain>
    </source>
</reference>
<evidence type="ECO:0000313" key="2">
    <source>
        <dbReference type="Proteomes" id="UP000249135"/>
    </source>
</evidence>